<evidence type="ECO:0000313" key="4">
    <source>
        <dbReference type="Proteomes" id="UP000249299"/>
    </source>
</evidence>
<dbReference type="Gene3D" id="3.30.9.10">
    <property type="entry name" value="D-Amino Acid Oxidase, subunit A, domain 2"/>
    <property type="match status" value="1"/>
</dbReference>
<gene>
    <name evidence="3" type="ORF">CH339_11090</name>
</gene>
<reference evidence="3 4" key="1">
    <citation type="submission" date="2017-07" db="EMBL/GenBank/DDBJ databases">
        <title>Draft Genome Sequences of Select Purple Nonsulfur Bacteria.</title>
        <authorList>
            <person name="Lasarre B."/>
            <person name="Mckinlay J.B."/>
        </authorList>
    </citation>
    <scope>NUCLEOTIDE SEQUENCE [LARGE SCALE GENOMIC DNA]</scope>
    <source>
        <strain evidence="3 4">DSM 11290</strain>
    </source>
</reference>
<name>A0A327JP66_9HYPH</name>
<keyword evidence="1" id="KW-0560">Oxidoreductase</keyword>
<dbReference type="Gene3D" id="3.50.50.60">
    <property type="entry name" value="FAD/NAD(P)-binding domain"/>
    <property type="match status" value="1"/>
</dbReference>
<evidence type="ECO:0000256" key="1">
    <source>
        <dbReference type="ARBA" id="ARBA00023002"/>
    </source>
</evidence>
<dbReference type="PANTHER" id="PTHR13847">
    <property type="entry name" value="SARCOSINE DEHYDROGENASE-RELATED"/>
    <property type="match status" value="1"/>
</dbReference>
<comment type="caution">
    <text evidence="3">The sequence shown here is derived from an EMBL/GenBank/DDBJ whole genome shotgun (WGS) entry which is preliminary data.</text>
</comment>
<evidence type="ECO:0000313" key="3">
    <source>
        <dbReference type="EMBL" id="RAI27144.1"/>
    </source>
</evidence>
<feature type="domain" description="FAD dependent oxidoreductase" evidence="2">
    <location>
        <begin position="43"/>
        <end position="405"/>
    </location>
</feature>
<protein>
    <recommendedName>
        <fullName evidence="2">FAD dependent oxidoreductase domain-containing protein</fullName>
    </recommendedName>
</protein>
<organism evidence="3 4">
    <name type="scientific">Rhodobium orientis</name>
    <dbReference type="NCBI Taxonomy" id="34017"/>
    <lineage>
        <taxon>Bacteria</taxon>
        <taxon>Pseudomonadati</taxon>
        <taxon>Pseudomonadota</taxon>
        <taxon>Alphaproteobacteria</taxon>
        <taxon>Hyphomicrobiales</taxon>
        <taxon>Rhodobiaceae</taxon>
        <taxon>Rhodobium</taxon>
    </lineage>
</organism>
<proteinExistence type="predicted"/>
<dbReference type="InterPro" id="IPR006076">
    <property type="entry name" value="FAD-dep_OxRdtase"/>
</dbReference>
<dbReference type="SUPFAM" id="SSF51905">
    <property type="entry name" value="FAD/NAD(P)-binding domain"/>
    <property type="match status" value="1"/>
</dbReference>
<sequence length="451" mass="49185">MSARYLYHPAAHDGAQPVRSYWEAITGPLRRETPPLSGAAQCDVAVIGAGYTGLAAAEALAGTHGMDVRVLEAGTPGWGASGRNGGFCCLGGSSFSTEDLIRRFGKDAASRFYQVQLEAIDQARAFLKARDCVDGFAPSGEMVLAHKPNRMAELRHEAELIKDLLGLETPLYSREELVDMGFAGPGFYGGALEPYGFPLNPLAYARMRAEAAIDAGARVHSFSAVRDWKMDGGRHLLSCDTGTVSARYVLVATNGYSSEALPEWMYGRTLPVMSNILVTRPLTASEWAAQGWTTDRMSFDTRIILHYFRRLPDGRFLFGGRGALDASPEARPGLEAGLRRRFEKLFPAWKAVETEYCWQGFICLARNFVPFAGPIPGVEGAFAALAYHGNGVAFSGWAGQAIADRIAGKDGAEDAVPEIMRTPLKRFETPNLRLLGLRLALARYDFIDRFL</sequence>
<dbReference type="AlphaFoldDB" id="A0A327JP66"/>
<dbReference type="Pfam" id="PF01266">
    <property type="entry name" value="DAO"/>
    <property type="match status" value="1"/>
</dbReference>
<dbReference type="InterPro" id="IPR036188">
    <property type="entry name" value="FAD/NAD-bd_sf"/>
</dbReference>
<accession>A0A327JP66</accession>
<dbReference type="Proteomes" id="UP000249299">
    <property type="component" value="Unassembled WGS sequence"/>
</dbReference>
<evidence type="ECO:0000259" key="2">
    <source>
        <dbReference type="Pfam" id="PF01266"/>
    </source>
</evidence>
<dbReference type="EMBL" id="NPEV01000021">
    <property type="protein sequence ID" value="RAI27144.1"/>
    <property type="molecule type" value="Genomic_DNA"/>
</dbReference>
<dbReference type="RefSeq" id="WP_111434433.1">
    <property type="nucleotide sequence ID" value="NZ_JACIGG010000003.1"/>
</dbReference>
<keyword evidence="4" id="KW-1185">Reference proteome</keyword>
<dbReference type="PANTHER" id="PTHR13847:SF281">
    <property type="entry name" value="FAD DEPENDENT OXIDOREDUCTASE DOMAIN-CONTAINING PROTEIN"/>
    <property type="match status" value="1"/>
</dbReference>
<dbReference type="GO" id="GO:0016491">
    <property type="term" value="F:oxidoreductase activity"/>
    <property type="evidence" value="ECO:0007669"/>
    <property type="project" value="UniProtKB-KW"/>
</dbReference>
<dbReference type="GO" id="GO:0005737">
    <property type="term" value="C:cytoplasm"/>
    <property type="evidence" value="ECO:0007669"/>
    <property type="project" value="TreeGrafter"/>
</dbReference>
<dbReference type="OrthoDB" id="9814969at2"/>